<sequence>MSAYAASDLLALQASVKGDPEGYHDEFLLQSRHFQSLIDIFKLKPSKDSKEFGELAMFMAQVVGCYPTQTASFASQVMELLDAHYATLEPSLRRTLVQALVLMRNRHQIEPMAVLPLFFRLFRCQDKQLRTLLFRHIVSDIKNANRHARNEKLNRALQSFMYGVIQDDNESAAKKSLAVCTELWRRHVWRDARTVNVLATATFHRSSRIMLAVLKFFLGQEAADDGGSDVEDEAAARHDRDEEAKAKAPSKQDIYNSLNKGTHSSKKKKQRKIARVMATVKKAERKGAASQSESFAALHLLHDPQSFAERLFARLQAGNERFETRLAMIQVLSRVIGVHKLLVLNFYAFLQKYIASHQRDVTVVLAALVMACHEVVPPDTLQPVLRQLVDAFVHDRARPEVMTIGLKTVRELCMRAPLVMNEDLLQDLALYRKYRDKEVSSAAKGLIGLFREINPAMLSKKDRGRGADLDAKPRSYGEVDLKERVDGAELLEAALAAGQDSDDDDFQLHSEDANTDDESDRASDDSEAGAGGGAGSVASDAEDEGASSDSDGEAELGSVSDSDEAEESGSGDEDGGEGEEKEGGEEEASGSGRGVKPTHKLDKQEGSLASLRKALAEAKAKEGSEAGPRSAAENLEATDFLTEEDFARIKRLRQKQLVETAMAKHGLKRLTKAKQRRILEAAEEEAAELAEMREARSKVGRRGVGRQARSSSGLPARLCLG</sequence>
<dbReference type="Pfam" id="PF08158">
    <property type="entry name" value="SDA1_HEAT"/>
    <property type="match status" value="1"/>
</dbReference>
<feature type="region of interest" description="Disordered" evidence="2">
    <location>
        <begin position="497"/>
        <end position="636"/>
    </location>
</feature>
<feature type="domain" description="SDA1 N-terminal" evidence="3">
    <location>
        <begin position="58"/>
        <end position="435"/>
    </location>
</feature>
<feature type="compositionally biased region" description="Polar residues" evidence="2">
    <location>
        <begin position="253"/>
        <end position="262"/>
    </location>
</feature>
<keyword evidence="1" id="KW-0653">Protein transport</keyword>
<evidence type="ECO:0000313" key="4">
    <source>
        <dbReference type="EMBL" id="CAD8282024.1"/>
    </source>
</evidence>
<proteinExistence type="inferred from homology"/>
<reference evidence="4" key="1">
    <citation type="submission" date="2021-01" db="EMBL/GenBank/DDBJ databases">
        <authorList>
            <person name="Corre E."/>
            <person name="Pelletier E."/>
            <person name="Niang G."/>
            <person name="Scheremetjew M."/>
            <person name="Finn R."/>
            <person name="Kale V."/>
            <person name="Holt S."/>
            <person name="Cochrane G."/>
            <person name="Meng A."/>
            <person name="Brown T."/>
            <person name="Cohen L."/>
        </authorList>
    </citation>
    <scope>NUCLEOTIDE SEQUENCE</scope>
    <source>
        <strain evidence="4">CCMP219</strain>
    </source>
</reference>
<dbReference type="InterPro" id="IPR016024">
    <property type="entry name" value="ARM-type_fold"/>
</dbReference>
<dbReference type="InterPro" id="IPR027312">
    <property type="entry name" value="Sda1"/>
</dbReference>
<name>A0A7R9V1A5_9CHLO</name>
<dbReference type="GO" id="GO:0042273">
    <property type="term" value="P:ribosomal large subunit biogenesis"/>
    <property type="evidence" value="ECO:0007669"/>
    <property type="project" value="UniProtKB-UniRule"/>
</dbReference>
<feature type="region of interest" description="Disordered" evidence="2">
    <location>
        <begin position="693"/>
        <end position="721"/>
    </location>
</feature>
<keyword evidence="1" id="KW-0813">Transport</keyword>
<organism evidence="4">
    <name type="scientific">Chlamydomonas euryale</name>
    <dbReference type="NCBI Taxonomy" id="1486919"/>
    <lineage>
        <taxon>Eukaryota</taxon>
        <taxon>Viridiplantae</taxon>
        <taxon>Chlorophyta</taxon>
        <taxon>core chlorophytes</taxon>
        <taxon>Chlorophyceae</taxon>
        <taxon>CS clade</taxon>
        <taxon>Chlamydomonadales</taxon>
        <taxon>Chlamydomonadaceae</taxon>
        <taxon>Chlamydomonas</taxon>
    </lineage>
</organism>
<gene>
    <name evidence="4" type="ORF">CEUR00632_LOCUS2059</name>
</gene>
<feature type="compositionally biased region" description="Acidic residues" evidence="2">
    <location>
        <begin position="561"/>
        <end position="588"/>
    </location>
</feature>
<evidence type="ECO:0000256" key="2">
    <source>
        <dbReference type="SAM" id="MobiDB-lite"/>
    </source>
</evidence>
<dbReference type="SUPFAM" id="SSF48371">
    <property type="entry name" value="ARM repeat"/>
    <property type="match status" value="1"/>
</dbReference>
<feature type="compositionally biased region" description="Acidic residues" evidence="2">
    <location>
        <begin position="223"/>
        <end position="233"/>
    </location>
</feature>
<dbReference type="AlphaFoldDB" id="A0A7R9V1A5"/>
<feature type="compositionally biased region" description="Basic and acidic residues" evidence="2">
    <location>
        <begin position="234"/>
        <end position="246"/>
    </location>
</feature>
<keyword evidence="1" id="KW-0539">Nucleus</keyword>
<dbReference type="PANTHER" id="PTHR12730:SF0">
    <property type="entry name" value="PROTEIN SDA1 HOMOLOG"/>
    <property type="match status" value="1"/>
</dbReference>
<keyword evidence="1" id="KW-0690">Ribosome biogenesis</keyword>
<protein>
    <recommendedName>
        <fullName evidence="1">Protein SDA1</fullName>
    </recommendedName>
</protein>
<comment type="subcellular location">
    <subcellularLocation>
        <location evidence="1">Nucleus</location>
        <location evidence="1">Nucleolus</location>
    </subcellularLocation>
</comment>
<evidence type="ECO:0000259" key="3">
    <source>
        <dbReference type="Pfam" id="PF08158"/>
    </source>
</evidence>
<dbReference type="GO" id="GO:0015031">
    <property type="term" value="P:protein transport"/>
    <property type="evidence" value="ECO:0007669"/>
    <property type="project" value="UniProtKB-KW"/>
</dbReference>
<evidence type="ECO:0000256" key="1">
    <source>
        <dbReference type="RuleBase" id="RU365057"/>
    </source>
</evidence>
<dbReference type="EMBL" id="HBEC01004499">
    <property type="protein sequence ID" value="CAD8282024.1"/>
    <property type="molecule type" value="Transcribed_RNA"/>
</dbReference>
<comment type="similarity">
    <text evidence="1">Belongs to the SDA1 family.</text>
</comment>
<feature type="compositionally biased region" description="Acidic residues" evidence="2">
    <location>
        <begin position="540"/>
        <end position="554"/>
    </location>
</feature>
<feature type="compositionally biased region" description="Basic and acidic residues" evidence="2">
    <location>
        <begin position="614"/>
        <end position="624"/>
    </location>
</feature>
<accession>A0A7R9V1A5</accession>
<dbReference type="GO" id="GO:0000055">
    <property type="term" value="P:ribosomal large subunit export from nucleus"/>
    <property type="evidence" value="ECO:0007669"/>
    <property type="project" value="UniProtKB-UniRule"/>
</dbReference>
<feature type="region of interest" description="Disordered" evidence="2">
    <location>
        <begin position="223"/>
        <end position="270"/>
    </location>
</feature>
<comment type="function">
    <text evidence="1">Required for 60S pre-ribosomal subunits export to the cytoplasm.</text>
</comment>
<dbReference type="GO" id="GO:0005730">
    <property type="term" value="C:nucleolus"/>
    <property type="evidence" value="ECO:0007669"/>
    <property type="project" value="UniProtKB-SubCell"/>
</dbReference>
<dbReference type="InterPro" id="IPR012977">
    <property type="entry name" value="SDA1_N"/>
</dbReference>
<dbReference type="PANTHER" id="PTHR12730">
    <property type="entry name" value="HSDA/SDA1-RELATED"/>
    <property type="match status" value="1"/>
</dbReference>